<name>A0A1V1NU49_9BACT</name>
<comment type="caution">
    <text evidence="1">The sequence shown here is derived from an EMBL/GenBank/DDBJ whole genome shotgun (WGS) entry which is preliminary data.</text>
</comment>
<protein>
    <submittedName>
        <fullName evidence="1">Uncharacterized protein</fullName>
    </submittedName>
</protein>
<organism evidence="1 2">
    <name type="scientific">Candidatus Magnetoglobus multicellularis str. Araruama</name>
    <dbReference type="NCBI Taxonomy" id="890399"/>
    <lineage>
        <taxon>Bacteria</taxon>
        <taxon>Pseudomonadati</taxon>
        <taxon>Thermodesulfobacteriota</taxon>
        <taxon>Desulfobacteria</taxon>
        <taxon>Desulfobacterales</taxon>
        <taxon>Desulfobacteraceae</taxon>
        <taxon>Candidatus Magnetoglobus</taxon>
    </lineage>
</organism>
<gene>
    <name evidence="1" type="ORF">OMM_13367</name>
</gene>
<evidence type="ECO:0000313" key="2">
    <source>
        <dbReference type="Proteomes" id="UP000189670"/>
    </source>
</evidence>
<accession>A0A1V1NU49</accession>
<sequence>MNRRNIFLILLSIYCVFSIPGKVIAADLPRIMIFGEDEDRDTIKRSSPVFKDVLEFFSNEFKNEGFDVKDETALTHETHIQGKTRRSDAELIQIGKDVGMDVICMFSIYSNVKLITTIA</sequence>
<evidence type="ECO:0000313" key="1">
    <source>
        <dbReference type="EMBL" id="ETR66016.1"/>
    </source>
</evidence>
<dbReference type="EMBL" id="ATBP01002298">
    <property type="protein sequence ID" value="ETR66016.1"/>
    <property type="molecule type" value="Genomic_DNA"/>
</dbReference>
<dbReference type="AlphaFoldDB" id="A0A1V1NU49"/>
<proteinExistence type="predicted"/>
<reference evidence="2" key="1">
    <citation type="submission" date="2012-11" db="EMBL/GenBank/DDBJ databases">
        <authorList>
            <person name="Lucero-Rivera Y.E."/>
            <person name="Tovar-Ramirez D."/>
        </authorList>
    </citation>
    <scope>NUCLEOTIDE SEQUENCE [LARGE SCALE GENOMIC DNA]</scope>
    <source>
        <strain evidence="2">Araruama</strain>
    </source>
</reference>
<dbReference type="Proteomes" id="UP000189670">
    <property type="component" value="Unassembled WGS sequence"/>
</dbReference>